<evidence type="ECO:0000256" key="3">
    <source>
        <dbReference type="ARBA" id="ARBA00022475"/>
    </source>
</evidence>
<dbReference type="InterPro" id="IPR027417">
    <property type="entry name" value="P-loop_NTPase"/>
</dbReference>
<organism evidence="7 8">
    <name type="scientific">Marivibrio halodurans</name>
    <dbReference type="NCBI Taxonomy" id="2039722"/>
    <lineage>
        <taxon>Bacteria</taxon>
        <taxon>Pseudomonadati</taxon>
        <taxon>Pseudomonadota</taxon>
        <taxon>Alphaproteobacteria</taxon>
        <taxon>Rhodospirillales</taxon>
        <taxon>Rhodospirillaceae</taxon>
        <taxon>Marivibrio</taxon>
    </lineage>
</organism>
<sequence length="535" mass="58776">MTGPVHDNAAHPFGSARFAGPKEIARAGLFTRQPHSLLIGFYQGRALWYSDMGGGMCVAGPRSGKLRDLLAFNICAGIHAPTILALDVKGELAGISRDQTPDNKFCLHWNPHGLHDLPQDRINPLGHLRKDSPTLISDVKRFAANAIPPSGAPQSAYFEGRAREFLEALSLAVIARDGGLTYPALYEAINLLVMGGDGWLDIAFEMSESDIAFVRRIEAEITDGREDTSGGFVGILGELTKAFACLSDPVLMEALSPPFTAALADLCASDQTYQLYLMPPGDMAEPWAPVIKSFFVGARTYKARAPAAPRQTWVLDEIGNLKGFPQVVELYTRDAGLGVRPWGFWQSTAQLRALGPGAEQIIPASAGLQNWFGVRDLDTASTLSRMLGQETLAYRDEQARERALHAKRKAAQSIFQGGNPFKAAMELHHHARMADLPVLKSRPLMTSDEVLGLPPGKQIIFVDGLAHPILADRFAYYDLPFMAGRYHPNPYFPPADKVRVMTPRGPAWRRVITEPVPKRFAHYPQYRDGTWSRIA</sequence>
<protein>
    <submittedName>
        <fullName evidence="7">Type IV secretory system conjugative DNA transfer family protein</fullName>
    </submittedName>
</protein>
<keyword evidence="8" id="KW-1185">Reference proteome</keyword>
<evidence type="ECO:0000256" key="5">
    <source>
        <dbReference type="ARBA" id="ARBA00022989"/>
    </source>
</evidence>
<keyword evidence="5" id="KW-1133">Transmembrane helix</keyword>
<dbReference type="Pfam" id="PF02534">
    <property type="entry name" value="T4SS-DNA_transf"/>
    <property type="match status" value="2"/>
</dbReference>
<keyword evidence="4" id="KW-0812">Transmembrane</keyword>
<dbReference type="Gene3D" id="3.40.50.300">
    <property type="entry name" value="P-loop containing nucleotide triphosphate hydrolases"/>
    <property type="match status" value="1"/>
</dbReference>
<dbReference type="AlphaFoldDB" id="A0A8J7V1M3"/>
<comment type="caution">
    <text evidence="7">The sequence shown here is derived from an EMBL/GenBank/DDBJ whole genome shotgun (WGS) entry which is preliminary data.</text>
</comment>
<dbReference type="GO" id="GO:0005886">
    <property type="term" value="C:plasma membrane"/>
    <property type="evidence" value="ECO:0007669"/>
    <property type="project" value="UniProtKB-SubCell"/>
</dbReference>
<gene>
    <name evidence="7" type="ORF">KAJ83_04490</name>
</gene>
<reference evidence="7" key="1">
    <citation type="submission" date="2021-04" db="EMBL/GenBank/DDBJ databases">
        <authorList>
            <person name="Zhang D.-C."/>
        </authorList>
    </citation>
    <scope>NUCLEOTIDE SEQUENCE</scope>
    <source>
        <strain evidence="7">CGMCC 1.15697</strain>
    </source>
</reference>
<dbReference type="PANTHER" id="PTHR37937:SF1">
    <property type="entry name" value="CONJUGATIVE TRANSFER: DNA TRANSPORT"/>
    <property type="match status" value="1"/>
</dbReference>
<proteinExistence type="inferred from homology"/>
<dbReference type="SUPFAM" id="SSF52540">
    <property type="entry name" value="P-loop containing nucleoside triphosphate hydrolases"/>
    <property type="match status" value="1"/>
</dbReference>
<dbReference type="EMBL" id="JAGMWN010000002">
    <property type="protein sequence ID" value="MBP5856256.1"/>
    <property type="molecule type" value="Genomic_DNA"/>
</dbReference>
<evidence type="ECO:0000256" key="1">
    <source>
        <dbReference type="ARBA" id="ARBA00004651"/>
    </source>
</evidence>
<evidence type="ECO:0000256" key="2">
    <source>
        <dbReference type="ARBA" id="ARBA00008806"/>
    </source>
</evidence>
<comment type="similarity">
    <text evidence="2">Belongs to the VirD4/TraG family.</text>
</comment>
<evidence type="ECO:0000256" key="4">
    <source>
        <dbReference type="ARBA" id="ARBA00022692"/>
    </source>
</evidence>
<accession>A0A8J7V1M3</accession>
<dbReference type="InterPro" id="IPR051539">
    <property type="entry name" value="T4SS-coupling_protein"/>
</dbReference>
<keyword evidence="6" id="KW-0472">Membrane</keyword>
<dbReference type="InterPro" id="IPR003688">
    <property type="entry name" value="TraG/VirD4"/>
</dbReference>
<evidence type="ECO:0000313" key="7">
    <source>
        <dbReference type="EMBL" id="MBP5856256.1"/>
    </source>
</evidence>
<evidence type="ECO:0000313" key="8">
    <source>
        <dbReference type="Proteomes" id="UP000672602"/>
    </source>
</evidence>
<name>A0A8J7V1M3_9PROT</name>
<dbReference type="Proteomes" id="UP000672602">
    <property type="component" value="Unassembled WGS sequence"/>
</dbReference>
<dbReference type="PANTHER" id="PTHR37937">
    <property type="entry name" value="CONJUGATIVE TRANSFER: DNA TRANSPORT"/>
    <property type="match status" value="1"/>
</dbReference>
<keyword evidence="3" id="KW-1003">Cell membrane</keyword>
<comment type="subcellular location">
    <subcellularLocation>
        <location evidence="1">Cell membrane</location>
        <topology evidence="1">Multi-pass membrane protein</topology>
    </subcellularLocation>
</comment>
<dbReference type="RefSeq" id="WP_210680851.1">
    <property type="nucleotide sequence ID" value="NZ_JAGMWN010000002.1"/>
</dbReference>
<evidence type="ECO:0000256" key="6">
    <source>
        <dbReference type="ARBA" id="ARBA00023136"/>
    </source>
</evidence>